<keyword evidence="5" id="KW-0175">Coiled coil</keyword>
<keyword evidence="4" id="KW-0963">Cytoplasm</keyword>
<feature type="region of interest" description="Disordered" evidence="6">
    <location>
        <begin position="191"/>
        <end position="233"/>
    </location>
</feature>
<dbReference type="SUPFAM" id="SSF46966">
    <property type="entry name" value="Spectrin repeat"/>
    <property type="match status" value="10"/>
</dbReference>
<feature type="coiled-coil region" evidence="5">
    <location>
        <begin position="2056"/>
        <end position="2097"/>
    </location>
</feature>
<dbReference type="PANTHER" id="PTHR23169">
    <property type="entry name" value="ENVOPLAKIN"/>
    <property type="match status" value="1"/>
</dbReference>
<dbReference type="Pfam" id="PF17902">
    <property type="entry name" value="SH3_10"/>
    <property type="match status" value="1"/>
</dbReference>
<accession>A0AAJ7T5X9</accession>
<dbReference type="Pfam" id="PF21020">
    <property type="entry name" value="Spectrin_4"/>
    <property type="match status" value="1"/>
</dbReference>
<feature type="domain" description="Desmoplakin spectrin-like" evidence="8">
    <location>
        <begin position="1829"/>
        <end position="1906"/>
    </location>
</feature>
<dbReference type="InterPro" id="IPR043197">
    <property type="entry name" value="Plakin"/>
</dbReference>
<dbReference type="GO" id="GO:0005198">
    <property type="term" value="F:structural molecule activity"/>
    <property type="evidence" value="ECO:0007669"/>
    <property type="project" value="TreeGrafter"/>
</dbReference>
<feature type="compositionally biased region" description="Low complexity" evidence="6">
    <location>
        <begin position="210"/>
        <end position="233"/>
    </location>
</feature>
<evidence type="ECO:0000256" key="5">
    <source>
        <dbReference type="SAM" id="Coils"/>
    </source>
</evidence>
<dbReference type="InterPro" id="IPR041573">
    <property type="entry name" value="Desmoplakin_Spectrin-like"/>
</dbReference>
<evidence type="ECO:0000256" key="6">
    <source>
        <dbReference type="SAM" id="MobiDB-lite"/>
    </source>
</evidence>
<feature type="region of interest" description="Disordered" evidence="6">
    <location>
        <begin position="1"/>
        <end position="27"/>
    </location>
</feature>
<evidence type="ECO:0000256" key="3">
    <source>
        <dbReference type="ARBA" id="ARBA00022737"/>
    </source>
</evidence>
<feature type="compositionally biased region" description="Polar residues" evidence="6">
    <location>
        <begin position="1"/>
        <end position="17"/>
    </location>
</feature>
<feature type="coiled-coil region" evidence="5">
    <location>
        <begin position="2602"/>
        <end position="2636"/>
    </location>
</feature>
<dbReference type="Pfam" id="PF18373">
    <property type="entry name" value="Spectrin_2"/>
    <property type="match status" value="4"/>
</dbReference>
<evidence type="ECO:0000313" key="10">
    <source>
        <dbReference type="RefSeq" id="XP_032810901.1"/>
    </source>
</evidence>
<gene>
    <name evidence="10" type="primary">LOC116942725</name>
</gene>
<protein>
    <submittedName>
        <fullName evidence="10">Plectin-like isoform X1</fullName>
    </submittedName>
</protein>
<dbReference type="SMART" id="SM00150">
    <property type="entry name" value="SPEC"/>
    <property type="match status" value="8"/>
</dbReference>
<evidence type="ECO:0000313" key="9">
    <source>
        <dbReference type="Proteomes" id="UP001318040"/>
    </source>
</evidence>
<organism evidence="9 10">
    <name type="scientific">Petromyzon marinus</name>
    <name type="common">Sea lamprey</name>
    <dbReference type="NCBI Taxonomy" id="7757"/>
    <lineage>
        <taxon>Eukaryota</taxon>
        <taxon>Metazoa</taxon>
        <taxon>Chordata</taxon>
        <taxon>Craniata</taxon>
        <taxon>Vertebrata</taxon>
        <taxon>Cyclostomata</taxon>
        <taxon>Hyperoartia</taxon>
        <taxon>Petromyzontiformes</taxon>
        <taxon>Petromyzontidae</taxon>
        <taxon>Petromyzon</taxon>
    </lineage>
</organism>
<dbReference type="Pfam" id="PF00435">
    <property type="entry name" value="Spectrin"/>
    <property type="match status" value="1"/>
</dbReference>
<dbReference type="GO" id="GO:0016020">
    <property type="term" value="C:membrane"/>
    <property type="evidence" value="ECO:0007669"/>
    <property type="project" value="TreeGrafter"/>
</dbReference>
<dbReference type="Pfam" id="PF21097">
    <property type="entry name" value="SR_plectin_7"/>
    <property type="match status" value="3"/>
</dbReference>
<sequence length="2891" mass="330952">MRKAPGQQQQRHANSLPQKGFGTTGGRIVPPTAGYTYQLSHPANGVTDRGGVVQDASNSMQQELAKCEDCLRKADTFLQADLRRVSTGHPPWHVSEADHCLGEAEHLIQCLFNDVQVLREGNNPQAELYYARVLQLESELRTLQGYKESLSHTMISRGGGQGGMAQMQQQNSAYQSSVQQVQLPVQQTMSFHTSSVRHHQASAMQPPPAQQSFGYQSSYQQQQQQQISPVTQAPTQQVYQSQYQQVHQQPMQQGATMQSNSGAQRLLQQMRGGTMQSAGQRSIRIVGGGGGGGGGTLQQRMLSKSVENLVMTGQRAGARQSMASASYDAENHLRSVLDLISWVDRNEDRLNKMQWGTDTEAVESQLHNHKMAHRAIADFREKVDEANRQESNIPPQMKEKYADALDKLNTKYGDLLSESQSYIQNLEDLQRFIGNATEQLVWLNQREEEELAFDWSDQNTDLSSKKDSHSEFLKDLEKRETEINRVQKFGENLVNDDHPGQDTIEAFMDVLQTQWSWMLQLTQSIDSHLQNNMAYFQFFEDAKQTEQTLKARQEKMRSKYTADKTSSVAHLEELLDGIMAEKESLFNYNRTVANLAGRAKAVVQLKPRNPANPVQNQIPLKALCEYKTEEVLIKPNDQCILRNNSNRIKWRGIGPGGRDIDLLSLCFQVPPPNQDAMEVANRIDNLNQGNMTMWQQVTINLRCLIFWKYLLRDMETVRSWSLEHKPSPEEYTRVMQDLESNYEEFLRMSQDSQLFGPNDLTQLRRDYTSTVQYFNDVVELWEGAGKAPMTQPQLPDMGGRNVDREVVVDHSVSLHTSMEFDGSNEADEARLRKLVLLIGNWEDSLWNIIQTPLKVQNPIQDSEDRLNNLQALMQSLDGMGGQLEALNQNPAIAQHNDFISLVQKYKPLHELSAQCMEDLKVVDSTVRSVEDVESVVKLYEVKLAEEDTAASSPQGIQAYIVLLKQWQSELEQKQRLFRRMQEELPRAEAVNVKLNQQHSLQYPDVSPYGERAHSLHERGQRLQAQIGLRLKEMEKLTVLIRPYRDSRNWLDGWLDGALVKQQQLEAVQPSNSQELTEQLTQQKILVSEIEVNKPKVDDCREFSERCVDMVKDYEDHLQNYRLWVEKFHSSTITPREQTSLSDTVTKEYMDIYTRYTELLNKTSNYIRLINSKSGQFKDKEFSRGASDLEMALKRLLDSLRQKYSVDKFTTIPRLEALIQDSVIVKEEIAKYKQPVYDLSSKATTADQKDSADRTEQLYQTLLNLWHQQQIDMQSLLGWLRLQEDIKTVQAWNPSSFERLSPEEHRGTMRNLDVHHEGFQKHLHGSKVLGADDRSRADGDVRSCKQHYQMLLGQIEKGKQDDSACQGNVGSLQRILQLLENYAEQTLPKVRTPLGHDPEGDLRQRTGDQERIQLEIKNLKDEVERIGQNCAPILNQANLGPKQAELRTTLTNVKQRLDSVGDLSTTCLEDLKALQPVVQNCKKAETMVGAMETRLLEADNVPNSVDVVESFTKLLKQWQSEMYQQKATQTALEGQVQRAKLASERLQRGHSERDVNVELYRERVEDAATRWDNAQNQIDNRLLELENLGRSLKNYKQSYGTLQPWVEEATQRHEKVQSMQPDGEAGLSEQISQIKSLANEVQRKQGSMDECQKYCDQCCSSVKDFEVALKTYKALVGQHHPAGMKKAQPHSAQKSDAILQEYMDLRSRYNALSATVNQLLRLLTDSQKRSKGDEFAREAREIEQALQSTDETLTRKYGSDSSAGQNRVEALLQGLDDIQHKMMEYNIRIGQLSARTKTPEQSETARGIQQLYDRVAAAYEKRLAALQGLLAWHQLLANTKNIRSWTTESFKAIPRAESKATVESLEEHYRDFLKVAQGCPALGRTERGRAESEVEECRKHYRSLLESVDKASQVETLSQTCVNECQSVSQRLDSYEERIVEKVNTMLEQNPPQESAKRISELQRVHQEVDGARNDFQRVKEKVTLMLIPSAPPAITAHLQRTAQRLDQVYSLSTMATQELKAMDGLVQSTIAAEPVVRGIEAKLVEEETSPADVRGIEDYRNMLKQLRAEVNQKQEVFSDLDRQLVQARAANDQLTKTHSRRDPNLEGWRSRSSDLAERWRAVREQIDARNQNLDSLGRMLKSYKDSHAALNPWLGQAMERQEQIESMPQQDARAITEQIGLQRKLAEEVELNDCKVNECQRYSEDFASGVKDYEVLLMTFRGQVEKYHRLPQRKGIHHSASDIVTNEYVDLRTRYSTLLTMMRHFLRFITTNMSRQKDDEFAKEAGKLEITLKILQESIKEKYSVDKSSSFSRVETMTEDAESEKAKFTEYKAKVSNLSGKAKTQSDAETAKRLEQLYAEVWTLWNALQGNLQSVAAWQRLRQDTDTIKSWTTDSVKLAPRTETESGLERMETHFRELNRFKAQAGSSINAADHAQSERDVTACRKYYKELLERITKESQQENAMAGLHSQLQTFTPRVEDLEREITLILRTLLERDHVQDNSKRIGQQQKLHGEVVKLQGDLGRINQQSASIVASQPTLQTSFQGANQRMGLLNNYSSMALDELKSMDGLVRSTKQAEDIVREYETKLCDGASVPGDIKGIDNLISNLKRWQAELQQKQQAFSALEQQLQATRAANDRLASAHRERDANLDAHQARVQQLLDRWARVGSHSKMRVQQLENLRQLMQQYFDLRTFFMSWFDQATSQLQKLQEAKGESNEEIALLLSQLEKIRMEITNNAQKLGDYQRNSEELTGAIKNYESLLLKYRSQIETSYTNLPPQQTASMESFKQDQEQLRQTLSCQFLELQNRMSGLSSMLAQQVTLVAELQNRLRERETIRLQKIKRQVRIMVDGEEMGLVDAFKNGLISEEKFVELANWQGEREQVVREKETY</sequence>
<feature type="coiled-coil region" evidence="5">
    <location>
        <begin position="2700"/>
        <end position="2727"/>
    </location>
</feature>
<evidence type="ECO:0000259" key="7">
    <source>
        <dbReference type="Pfam" id="PF17902"/>
    </source>
</evidence>
<reference evidence="10" key="1">
    <citation type="submission" date="2025-08" db="UniProtKB">
        <authorList>
            <consortium name="RefSeq"/>
        </authorList>
    </citation>
    <scope>IDENTIFICATION</scope>
    <source>
        <tissue evidence="10">Sperm</tissue>
    </source>
</reference>
<dbReference type="GO" id="GO:0045104">
    <property type="term" value="P:intermediate filament cytoskeleton organization"/>
    <property type="evidence" value="ECO:0007669"/>
    <property type="project" value="InterPro"/>
</dbReference>
<feature type="domain" description="Desmoplakin spectrin-like" evidence="8">
    <location>
        <begin position="2377"/>
        <end position="2453"/>
    </location>
</feature>
<dbReference type="GO" id="GO:0042060">
    <property type="term" value="P:wound healing"/>
    <property type="evidence" value="ECO:0007669"/>
    <property type="project" value="TreeGrafter"/>
</dbReference>
<proteinExistence type="predicted"/>
<evidence type="ECO:0000256" key="2">
    <source>
        <dbReference type="ARBA" id="ARBA00022553"/>
    </source>
</evidence>
<dbReference type="RefSeq" id="XP_032810901.1">
    <property type="nucleotide sequence ID" value="XM_032955010.1"/>
</dbReference>
<dbReference type="InterPro" id="IPR018159">
    <property type="entry name" value="Spectrin/alpha-actinin"/>
</dbReference>
<keyword evidence="2" id="KW-0597">Phosphoprotein</keyword>
<feature type="domain" description="Desmoplakin spectrin-like" evidence="8">
    <location>
        <begin position="706"/>
        <end position="778"/>
    </location>
</feature>
<dbReference type="Gene3D" id="1.20.58.1060">
    <property type="match status" value="4"/>
</dbReference>
<keyword evidence="4" id="KW-0206">Cytoskeleton</keyword>
<name>A0AAJ7T5X9_PETMA</name>
<dbReference type="Gene3D" id="1.20.58.60">
    <property type="match status" value="7"/>
</dbReference>
<comment type="subcellular location">
    <subcellularLocation>
        <location evidence="1">Cytoplasm</location>
        <location evidence="1">Cytoskeleton</location>
    </subcellularLocation>
</comment>
<feature type="coiled-coil region" evidence="5">
    <location>
        <begin position="963"/>
        <end position="997"/>
    </location>
</feature>
<dbReference type="CDD" id="cd00176">
    <property type="entry name" value="SPEC"/>
    <property type="match status" value="1"/>
</dbReference>
<dbReference type="GeneID" id="116942725"/>
<keyword evidence="3" id="KW-0677">Repeat</keyword>
<dbReference type="InterPro" id="IPR041615">
    <property type="entry name" value="Desmoplakin_SH3"/>
</dbReference>
<dbReference type="KEGG" id="pmrn:116942725"/>
<dbReference type="Proteomes" id="UP001318040">
    <property type="component" value="Chromosome 15"/>
</dbReference>
<evidence type="ECO:0000256" key="4">
    <source>
        <dbReference type="ARBA" id="ARBA00023212"/>
    </source>
</evidence>
<evidence type="ECO:0000259" key="8">
    <source>
        <dbReference type="Pfam" id="PF18373"/>
    </source>
</evidence>
<dbReference type="InterPro" id="IPR002017">
    <property type="entry name" value="Spectrin_repeat"/>
</dbReference>
<dbReference type="Gene3D" id="2.30.30.40">
    <property type="entry name" value="SH3 Domains"/>
    <property type="match status" value="1"/>
</dbReference>
<dbReference type="GO" id="GO:0005882">
    <property type="term" value="C:intermediate filament"/>
    <property type="evidence" value="ECO:0007669"/>
    <property type="project" value="TreeGrafter"/>
</dbReference>
<dbReference type="Pfam" id="PF21019">
    <property type="entry name" value="Spectrin_3"/>
    <property type="match status" value="4"/>
</dbReference>
<keyword evidence="9" id="KW-1185">Reference proteome</keyword>
<dbReference type="GO" id="GO:0005737">
    <property type="term" value="C:cytoplasm"/>
    <property type="evidence" value="ECO:0007669"/>
    <property type="project" value="TreeGrafter"/>
</dbReference>
<feature type="coiled-coil region" evidence="5">
    <location>
        <begin position="859"/>
        <end position="889"/>
    </location>
</feature>
<feature type="domain" description="Desmoplakin SH3" evidence="7">
    <location>
        <begin position="604"/>
        <end position="670"/>
    </location>
</feature>
<feature type="domain" description="Desmoplakin spectrin-like" evidence="8">
    <location>
        <begin position="1277"/>
        <end position="1352"/>
    </location>
</feature>
<dbReference type="PANTHER" id="PTHR23169:SF23">
    <property type="entry name" value="SHORT STOP, ISOFORM H"/>
    <property type="match status" value="1"/>
</dbReference>
<evidence type="ECO:0000256" key="1">
    <source>
        <dbReference type="ARBA" id="ARBA00004245"/>
    </source>
</evidence>
<dbReference type="InterPro" id="IPR049538">
    <property type="entry name" value="PCN-like_spectrin-like_rpt"/>
</dbReference>